<dbReference type="SMART" id="SM00862">
    <property type="entry name" value="Trans_reg_C"/>
    <property type="match status" value="1"/>
</dbReference>
<dbReference type="Gene3D" id="1.25.40.10">
    <property type="entry name" value="Tetratricopeptide repeat domain"/>
    <property type="match status" value="2"/>
</dbReference>
<evidence type="ECO:0000313" key="8">
    <source>
        <dbReference type="Proteomes" id="UP000185696"/>
    </source>
</evidence>
<dbReference type="SUPFAM" id="SSF52540">
    <property type="entry name" value="P-loop containing nucleoside triphosphate hydrolases"/>
    <property type="match status" value="1"/>
</dbReference>
<dbReference type="Pfam" id="PF00486">
    <property type="entry name" value="Trans_reg_C"/>
    <property type="match status" value="1"/>
</dbReference>
<reference evidence="7 8" key="1">
    <citation type="submission" date="2016-12" db="EMBL/GenBank/DDBJ databases">
        <title>The draft genome sequence of Actinophytocola xinjiangensis.</title>
        <authorList>
            <person name="Wang W."/>
            <person name="Yuan L."/>
        </authorList>
    </citation>
    <scope>NUCLEOTIDE SEQUENCE [LARGE SCALE GENOMIC DNA]</scope>
    <source>
        <strain evidence="7 8">CGMCC 4.4663</strain>
    </source>
</reference>
<keyword evidence="4" id="KW-0804">Transcription</keyword>
<dbReference type="EMBL" id="MSIF01000002">
    <property type="protein sequence ID" value="OLF12717.1"/>
    <property type="molecule type" value="Genomic_DNA"/>
</dbReference>
<evidence type="ECO:0000259" key="6">
    <source>
        <dbReference type="PROSITE" id="PS51755"/>
    </source>
</evidence>
<dbReference type="Gene3D" id="1.10.10.10">
    <property type="entry name" value="Winged helix-like DNA-binding domain superfamily/Winged helix DNA-binding domain"/>
    <property type="match status" value="1"/>
</dbReference>
<dbReference type="InterPro" id="IPR036388">
    <property type="entry name" value="WH-like_DNA-bd_sf"/>
</dbReference>
<keyword evidence="8" id="KW-1185">Reference proteome</keyword>
<dbReference type="Proteomes" id="UP000185696">
    <property type="component" value="Unassembled WGS sequence"/>
</dbReference>
<dbReference type="AlphaFoldDB" id="A0A7Z0WR10"/>
<dbReference type="InterPro" id="IPR051677">
    <property type="entry name" value="AfsR-DnrI-RedD_regulator"/>
</dbReference>
<name>A0A7Z0WR10_9PSEU</name>
<dbReference type="GO" id="GO:0003677">
    <property type="term" value="F:DNA binding"/>
    <property type="evidence" value="ECO:0007669"/>
    <property type="project" value="UniProtKB-UniRule"/>
</dbReference>
<dbReference type="InterPro" id="IPR016032">
    <property type="entry name" value="Sig_transdc_resp-reg_C-effctor"/>
</dbReference>
<evidence type="ECO:0000256" key="2">
    <source>
        <dbReference type="ARBA" id="ARBA00023015"/>
    </source>
</evidence>
<organism evidence="7 8">
    <name type="scientific">Actinophytocola xinjiangensis</name>
    <dbReference type="NCBI Taxonomy" id="485602"/>
    <lineage>
        <taxon>Bacteria</taxon>
        <taxon>Bacillati</taxon>
        <taxon>Actinomycetota</taxon>
        <taxon>Actinomycetes</taxon>
        <taxon>Pseudonocardiales</taxon>
        <taxon>Pseudonocardiaceae</taxon>
    </lineage>
</organism>
<keyword evidence="3 5" id="KW-0238">DNA-binding</keyword>
<dbReference type="Pfam" id="PF13424">
    <property type="entry name" value="TPR_12"/>
    <property type="match status" value="2"/>
</dbReference>
<dbReference type="PRINTS" id="PR00364">
    <property type="entry name" value="DISEASERSIST"/>
</dbReference>
<accession>A0A7Z0WR10</accession>
<evidence type="ECO:0000313" key="7">
    <source>
        <dbReference type="EMBL" id="OLF12717.1"/>
    </source>
</evidence>
<keyword evidence="2" id="KW-0805">Transcription regulation</keyword>
<dbReference type="PANTHER" id="PTHR35807">
    <property type="entry name" value="TRANSCRIPTIONAL REGULATOR REDD-RELATED"/>
    <property type="match status" value="1"/>
</dbReference>
<protein>
    <recommendedName>
        <fullName evidence="6">OmpR/PhoB-type domain-containing protein</fullName>
    </recommendedName>
</protein>
<comment type="caution">
    <text evidence="7">The sequence shown here is derived from an EMBL/GenBank/DDBJ whole genome shotgun (WGS) entry which is preliminary data.</text>
</comment>
<comment type="similarity">
    <text evidence="1">Belongs to the AfsR/DnrI/RedD regulatory family.</text>
</comment>
<dbReference type="InterPro" id="IPR001867">
    <property type="entry name" value="OmpR/PhoB-type_DNA-bd"/>
</dbReference>
<dbReference type="InterPro" id="IPR019734">
    <property type="entry name" value="TPR_rpt"/>
</dbReference>
<dbReference type="PANTHER" id="PTHR35807:SF1">
    <property type="entry name" value="TRANSCRIPTIONAL REGULATOR REDD"/>
    <property type="match status" value="1"/>
</dbReference>
<feature type="DNA-binding region" description="OmpR/PhoB-type" evidence="5">
    <location>
        <begin position="1"/>
        <end position="90"/>
    </location>
</feature>
<sequence length="957" mass="103615">MEFQVLGPVRIVRADGTVVSLGTLQRKLLAVLLSGPDTGVSTEALFDALWPGEPYTPGSSRLQVHVTRLRRVLDDPARLRFEHGAYRLATHDDEVDAVGFEALLDRARDEPDPARRATTIRRALSLWYGEAYDGVDAVGVLGEAWRLAERRESARELLYDAELRAGRHTEITGELTEAVARHPLRERLCGQLMTALHRCGRQADALAVFRRTRRRLVDELGLEPGPELRAVEQRILAGADLDAEQARRPVPRQLPHVVADFVGRDVELSELDTAAGAGPLVVVSGAGGVGKTALVVHWARLAADRFPDGQLHVDLRGYGPDEPLRANEALGTVLHQLGVPSHQLPPDTDGRAMRLRSECAGRALLVVLDNARTVEQVRPLLPGTPTCAVVVTSRDALTGLVVRDGARRLELGPLSGRDSSALVGRLLRTRADTDRATIDVLVEQCARLPLALRIVTELANSRPATRLADLVAELSDEHGRLDVLHVDGDAHSSVRAVFSWSYRGLPAPAARLFRLTGLHPGADTDTVALAALAGTDLHATRSAVDLLVSAYLLERSPEGRLRAHDLLRAYAAELVTTEETAAGRDAATRRLEAHYLDAAATAVAQVEPQEVMRRPVPPPADPPRPALDTPRAARAWLAAERATLVAVALGAGRPAVTVDLALVLARYLQNAHLDDSLALCQAALRAVTGGDRLAYAHITRVLAATYSRLGRVEESLASGQRAHTLYLDLGEPLFAALPLITISSTHTQLGQHRAALAAARTCVELVSGLDDVPTVLHAHIQARIGDVLAHLGRHDEARRHLTTALALATEVDNPYLQSIVHLMLGQTDHWSGDDHAARTHLERSRAMVVELGSRIGEAQLHVLATVYWRLGMRAEAFAWAWRCAAIAREAGFRLKAADPLLVLGELHRLNGAHADAVEHYEQALVIAENLGHRHQRALALAGLADTQAAMARQPAQS</sequence>
<dbReference type="PROSITE" id="PS51755">
    <property type="entry name" value="OMPR_PHOB"/>
    <property type="match status" value="1"/>
</dbReference>
<gene>
    <name evidence="7" type="ORF">BLA60_05410</name>
</gene>
<dbReference type="SMART" id="SM01043">
    <property type="entry name" value="BTAD"/>
    <property type="match status" value="1"/>
</dbReference>
<dbReference type="InterPro" id="IPR011990">
    <property type="entry name" value="TPR-like_helical_dom_sf"/>
</dbReference>
<dbReference type="InterPro" id="IPR027417">
    <property type="entry name" value="P-loop_NTPase"/>
</dbReference>
<dbReference type="InterPro" id="IPR005158">
    <property type="entry name" value="BTAD"/>
</dbReference>
<evidence type="ECO:0000256" key="3">
    <source>
        <dbReference type="ARBA" id="ARBA00023125"/>
    </source>
</evidence>
<proteinExistence type="inferred from homology"/>
<dbReference type="GO" id="GO:0006355">
    <property type="term" value="P:regulation of DNA-templated transcription"/>
    <property type="evidence" value="ECO:0007669"/>
    <property type="project" value="InterPro"/>
</dbReference>
<dbReference type="RefSeq" id="WP_075131624.1">
    <property type="nucleotide sequence ID" value="NZ_MSIF01000002.1"/>
</dbReference>
<feature type="domain" description="OmpR/PhoB-type" evidence="6">
    <location>
        <begin position="1"/>
        <end position="90"/>
    </location>
</feature>
<evidence type="ECO:0000256" key="1">
    <source>
        <dbReference type="ARBA" id="ARBA00005820"/>
    </source>
</evidence>
<dbReference type="SUPFAM" id="SSF48452">
    <property type="entry name" value="TPR-like"/>
    <property type="match status" value="3"/>
</dbReference>
<dbReference type="SMART" id="SM00028">
    <property type="entry name" value="TPR"/>
    <property type="match status" value="4"/>
</dbReference>
<dbReference type="SUPFAM" id="SSF46894">
    <property type="entry name" value="C-terminal effector domain of the bipartite response regulators"/>
    <property type="match status" value="1"/>
</dbReference>
<evidence type="ECO:0000256" key="4">
    <source>
        <dbReference type="ARBA" id="ARBA00023163"/>
    </source>
</evidence>
<evidence type="ECO:0000256" key="5">
    <source>
        <dbReference type="PROSITE-ProRule" id="PRU01091"/>
    </source>
</evidence>
<dbReference type="CDD" id="cd15831">
    <property type="entry name" value="BTAD"/>
    <property type="match status" value="1"/>
</dbReference>
<dbReference type="GO" id="GO:0000160">
    <property type="term" value="P:phosphorelay signal transduction system"/>
    <property type="evidence" value="ECO:0007669"/>
    <property type="project" value="InterPro"/>
</dbReference>
<dbReference type="Pfam" id="PF03704">
    <property type="entry name" value="BTAD"/>
    <property type="match status" value="1"/>
</dbReference>